<proteinExistence type="predicted"/>
<sequence>MPPRLPSRQCVELAQLGFLLPWMGRPTSHTLSASSGTSSTNHAESSRMALVRNASTAVYTKSLSRQQNQHSTLTRQYNTSLKHNVQPLSIINEHLSSPNPPPPSTLLTLLQADLEQLTISSGKALSQYCIRMGDLKTYRAIWNLMGKKRVISASLVRKQLSQRIPFQFQMKRKVSESNKEKLYVNLSSTKVGDIAKSKNSIRPNIWAVNMYPPLPVLSSKQYTKQELINHIHHLILQRESPDFQESLGLLKLSVDWKDVTLNKYENLGLLHLYLAYNNKLTYMKEDRLDGLELVYTYLEEFKCAKINKQTLHLLVKSIISIPSPSATVTQLDSLENRMLAIISYFLDKFKITPGPETFRILAKFAFDFRLDKLAEFTWEGWNNSLNELSLSLSSSQNSNPYIRSPSYTSPAYSTQYQNNNPNQDLRIRFKRIGNKQKRWTNVIRSYEEIGWIIRSQEEVGVNRSNEYSWLGEQGRLEKLAYQTQLQKENEQLLVEQDVKVEELNKSLAGLMVNNNQTETEMILEEIQQQLGEKQSIINNQGIIQTIEEEIIPNLVKAKEESPETIETINKEGHLPIEVGVSANITSTDTYHEDSPKTPYFVIIRDGSTVKIRSKNEDQESGFLELDGIDDKPVWE</sequence>
<keyword evidence="2" id="KW-1185">Reference proteome</keyword>
<accession>A0AAX4K0Y0</accession>
<dbReference type="Proteomes" id="UP001355207">
    <property type="component" value="Chromosome 7"/>
</dbReference>
<reference evidence="1 2" key="1">
    <citation type="submission" date="2024-01" db="EMBL/GenBank/DDBJ databases">
        <title>Comparative genomics of Cryptococcus and Kwoniella reveals pathogenesis evolution and contrasting modes of karyotype evolution via chromosome fusion or intercentromeric recombination.</title>
        <authorList>
            <person name="Coelho M.A."/>
            <person name="David-Palma M."/>
            <person name="Shea T."/>
            <person name="Bowers K."/>
            <person name="McGinley-Smith S."/>
            <person name="Mohammad A.W."/>
            <person name="Gnirke A."/>
            <person name="Yurkov A.M."/>
            <person name="Nowrousian M."/>
            <person name="Sun S."/>
            <person name="Cuomo C.A."/>
            <person name="Heitman J."/>
        </authorList>
    </citation>
    <scope>NUCLEOTIDE SEQUENCE [LARGE SCALE GENOMIC DNA]</scope>
    <source>
        <strain evidence="1 2">CBS 6074</strain>
    </source>
</reference>
<dbReference type="AlphaFoldDB" id="A0AAX4K0Y0"/>
<gene>
    <name evidence="1" type="ORF">L201_005726</name>
</gene>
<protein>
    <submittedName>
        <fullName evidence="1">Uncharacterized protein</fullName>
    </submittedName>
</protein>
<dbReference type="EMBL" id="CP144104">
    <property type="protein sequence ID" value="WWC90789.1"/>
    <property type="molecule type" value="Genomic_DNA"/>
</dbReference>
<dbReference type="RefSeq" id="XP_066077552.1">
    <property type="nucleotide sequence ID" value="XM_066221455.1"/>
</dbReference>
<evidence type="ECO:0000313" key="2">
    <source>
        <dbReference type="Proteomes" id="UP001355207"/>
    </source>
</evidence>
<organism evidence="1 2">
    <name type="scientific">Kwoniella dendrophila CBS 6074</name>
    <dbReference type="NCBI Taxonomy" id="1295534"/>
    <lineage>
        <taxon>Eukaryota</taxon>
        <taxon>Fungi</taxon>
        <taxon>Dikarya</taxon>
        <taxon>Basidiomycota</taxon>
        <taxon>Agaricomycotina</taxon>
        <taxon>Tremellomycetes</taxon>
        <taxon>Tremellales</taxon>
        <taxon>Cryptococcaceae</taxon>
        <taxon>Kwoniella</taxon>
    </lineage>
</organism>
<dbReference type="GeneID" id="91096396"/>
<name>A0AAX4K0Y0_9TREE</name>
<evidence type="ECO:0000313" key="1">
    <source>
        <dbReference type="EMBL" id="WWC90789.1"/>
    </source>
</evidence>